<keyword evidence="5" id="KW-1003">Cell membrane</keyword>
<dbReference type="STRING" id="1120923.SAMN02746095_02170"/>
<evidence type="ECO:0000256" key="2">
    <source>
        <dbReference type="ARBA" id="ARBA00022692"/>
    </source>
</evidence>
<comment type="caution">
    <text evidence="6">The sequence shown here is derived from an EMBL/GenBank/DDBJ whole genome shotgun (WGS) entry which is preliminary data.</text>
</comment>
<keyword evidence="2 5" id="KW-0812">Transmembrane</keyword>
<evidence type="ECO:0000313" key="7">
    <source>
        <dbReference type="Proteomes" id="UP000032668"/>
    </source>
</evidence>
<dbReference type="InterPro" id="IPR051598">
    <property type="entry name" value="TSUP/Inactive_protease-like"/>
</dbReference>
<dbReference type="PANTHER" id="PTHR43701">
    <property type="entry name" value="MEMBRANE TRANSPORTER PROTEIN MJ0441-RELATED"/>
    <property type="match status" value="1"/>
</dbReference>
<dbReference type="EMBL" id="BANC01000060">
    <property type="protein sequence ID" value="GAN80897.1"/>
    <property type="molecule type" value="Genomic_DNA"/>
</dbReference>
<feature type="transmembrane region" description="Helical" evidence="5">
    <location>
        <begin position="220"/>
        <end position="239"/>
    </location>
</feature>
<sequence length="265" mass="27488">MFSIGNLGFEPAYIISGALVGLLVGLTGVGGGSLMTPLLVLLFGFHPSTAVGTDLLFAAATKTVGTAIHSSGKTVDWKIVARLAMGSIPATLLSMAGIAYFGAASKIVTDTISLTLGIALLISAISLLLKDQILKTISHRYPDFGERHSFRLTVLTGFVLGLLVTLSSVGAGALGTIALIILYPRLPMVRIVGSDIAHAVPLTLLAGGGHWFLGNTDFSLLGELLIGSIPGIIVGSLAARRAPELFLKTCLGLILVIVGFRMLIK</sequence>
<dbReference type="Proteomes" id="UP000032668">
    <property type="component" value="Unassembled WGS sequence"/>
</dbReference>
<keyword evidence="7" id="KW-1185">Reference proteome</keyword>
<dbReference type="Pfam" id="PF01925">
    <property type="entry name" value="TauE"/>
    <property type="match status" value="1"/>
</dbReference>
<gene>
    <name evidence="6" type="ORF">Aam_061_016</name>
</gene>
<organism evidence="6 7">
    <name type="scientific">Acidocella aminolytica 101 = DSM 11237</name>
    <dbReference type="NCBI Taxonomy" id="1120923"/>
    <lineage>
        <taxon>Bacteria</taxon>
        <taxon>Pseudomonadati</taxon>
        <taxon>Pseudomonadota</taxon>
        <taxon>Alphaproteobacteria</taxon>
        <taxon>Acetobacterales</taxon>
        <taxon>Acidocellaceae</taxon>
        <taxon>Acidocella</taxon>
    </lineage>
</organism>
<feature type="transmembrane region" description="Helical" evidence="5">
    <location>
        <begin position="12"/>
        <end position="32"/>
    </location>
</feature>
<evidence type="ECO:0000256" key="1">
    <source>
        <dbReference type="ARBA" id="ARBA00004141"/>
    </source>
</evidence>
<feature type="transmembrane region" description="Helical" evidence="5">
    <location>
        <begin position="79"/>
        <end position="101"/>
    </location>
</feature>
<evidence type="ECO:0000313" key="6">
    <source>
        <dbReference type="EMBL" id="GAN80897.1"/>
    </source>
</evidence>
<dbReference type="GO" id="GO:0005886">
    <property type="term" value="C:plasma membrane"/>
    <property type="evidence" value="ECO:0007669"/>
    <property type="project" value="UniProtKB-SubCell"/>
</dbReference>
<feature type="transmembrane region" description="Helical" evidence="5">
    <location>
        <begin position="150"/>
        <end position="183"/>
    </location>
</feature>
<comment type="similarity">
    <text evidence="5">Belongs to the 4-toluene sulfonate uptake permease (TSUP) (TC 2.A.102) family.</text>
</comment>
<dbReference type="PANTHER" id="PTHR43701:SF2">
    <property type="entry name" value="MEMBRANE TRANSPORTER PROTEIN YJNA-RELATED"/>
    <property type="match status" value="1"/>
</dbReference>
<comment type="subcellular location">
    <subcellularLocation>
        <location evidence="5">Cell membrane</location>
        <topology evidence="5">Multi-pass membrane protein</topology>
    </subcellularLocation>
    <subcellularLocation>
        <location evidence="1">Membrane</location>
        <topology evidence="1">Multi-pass membrane protein</topology>
    </subcellularLocation>
</comment>
<feature type="transmembrane region" description="Helical" evidence="5">
    <location>
        <begin position="245"/>
        <end position="264"/>
    </location>
</feature>
<reference evidence="6 7" key="1">
    <citation type="submission" date="2012-11" db="EMBL/GenBank/DDBJ databases">
        <title>Whole genome sequence of Acidocella aminolytica 101 = DSM 11237.</title>
        <authorList>
            <person name="Azuma Y."/>
            <person name="Higashiura N."/>
            <person name="Hirakawa H."/>
            <person name="Matsushita K."/>
        </authorList>
    </citation>
    <scope>NUCLEOTIDE SEQUENCE [LARGE SCALE GENOMIC DNA]</scope>
    <source>
        <strain evidence="7">101 / DSM 11237</strain>
    </source>
</reference>
<keyword evidence="4 5" id="KW-0472">Membrane</keyword>
<evidence type="ECO:0000256" key="3">
    <source>
        <dbReference type="ARBA" id="ARBA00022989"/>
    </source>
</evidence>
<dbReference type="AlphaFoldDB" id="A0A0D6PGW3"/>
<dbReference type="OrthoDB" id="5189995at2"/>
<evidence type="ECO:0000256" key="4">
    <source>
        <dbReference type="ARBA" id="ARBA00023136"/>
    </source>
</evidence>
<feature type="transmembrane region" description="Helical" evidence="5">
    <location>
        <begin position="38"/>
        <end position="58"/>
    </location>
</feature>
<dbReference type="InterPro" id="IPR002781">
    <property type="entry name" value="TM_pro_TauE-like"/>
</dbReference>
<keyword evidence="3 5" id="KW-1133">Transmembrane helix</keyword>
<name>A0A0D6PGW3_9PROT</name>
<dbReference type="RefSeq" id="WP_048879290.1">
    <property type="nucleotide sequence ID" value="NZ_BAPR01000106.1"/>
</dbReference>
<accession>A0A0D6PGW3</accession>
<proteinExistence type="inferred from homology"/>
<evidence type="ECO:0000256" key="5">
    <source>
        <dbReference type="RuleBase" id="RU363041"/>
    </source>
</evidence>
<feature type="transmembrane region" description="Helical" evidence="5">
    <location>
        <begin position="195"/>
        <end position="213"/>
    </location>
</feature>
<feature type="transmembrane region" description="Helical" evidence="5">
    <location>
        <begin position="107"/>
        <end position="129"/>
    </location>
</feature>
<protein>
    <recommendedName>
        <fullName evidence="5">Probable membrane transporter protein</fullName>
    </recommendedName>
</protein>